<feature type="region of interest" description="Disordered" evidence="1">
    <location>
        <begin position="269"/>
        <end position="298"/>
    </location>
</feature>
<protein>
    <recommendedName>
        <fullName evidence="2">DUF4283 domain-containing protein</fullName>
    </recommendedName>
</protein>
<dbReference type="Pfam" id="PF14111">
    <property type="entry name" value="DUF4283"/>
    <property type="match status" value="1"/>
</dbReference>
<reference evidence="3" key="1">
    <citation type="journal article" date="2014" name="Genome Biol.">
        <title>Transcriptome and methylome profiling reveals relics of genome dominance in the mesopolyploid Brassica oleracea.</title>
        <authorList>
            <person name="Parkin I.A."/>
            <person name="Koh C."/>
            <person name="Tang H."/>
            <person name="Robinson S.J."/>
            <person name="Kagale S."/>
            <person name="Clarke W.E."/>
            <person name="Town C.D."/>
            <person name="Nixon J."/>
            <person name="Krishnakumar V."/>
            <person name="Bidwell S.L."/>
            <person name="Denoeud F."/>
            <person name="Belcram H."/>
            <person name="Links M.G."/>
            <person name="Just J."/>
            <person name="Clarke C."/>
            <person name="Bender T."/>
            <person name="Huebert T."/>
            <person name="Mason A.S."/>
            <person name="Pires J.C."/>
            <person name="Barker G."/>
            <person name="Moore J."/>
            <person name="Walley P.G."/>
            <person name="Manoli S."/>
            <person name="Batley J."/>
            <person name="Edwards D."/>
            <person name="Nelson M.N."/>
            <person name="Wang X."/>
            <person name="Paterson A.H."/>
            <person name="King G."/>
            <person name="Bancroft I."/>
            <person name="Chalhoub B."/>
            <person name="Sharpe A.G."/>
        </authorList>
    </citation>
    <scope>NUCLEOTIDE SEQUENCE [LARGE SCALE GENOMIC DNA]</scope>
    <source>
        <strain evidence="3">cv. TO1000</strain>
    </source>
</reference>
<sequence length="603" mass="68384">MGSSHRFPSAPMADVKGKGILCEDDDEPIQLEEDDGSHTIRVFHRIVANDLGNGKFLLNFTSEEDIQYVLSQGPFHYNFCMFVLVRWEPVVHDEKKLGHVDTIELSAGRLLVEVDTRKPLIFNKKVQSPGGDEVTIQHCSHCGFLTHEAPSCPKKMEEQRLQAKEAGVFSRVQLPFEPNTRQSLLADRTERDRYHSWNERKTAVRNDRIPEIVKPTSSENAYRTRDDRYMPRYDSTRDGLVRRSRDKRGHHYVSRYSRRYAPYEVKKTQTWRAKDARPGVSQREQRHGGSMQSGGYDGSNTDGLQIMQFEPESSEIEETSQNSGRIIASAIVTPSRMLSNDGNITFRDRGDPRAITFSPKENDGYKEDMERGQIIGALQDMEIGEPGGLVVLNEREGLNEPADDFLGEELEDMEEDTVSQRASSRSHNGGKGTKSKGSSKGSSRSLVPRGMPMRKVEFFRRESECQAWFDANEVVQTVTQENNNEEPQVISLGNICLLDGSWTASTHFSSCGWAWIDSRGSTKLIGTRNIIRRESALHSGVEALRWVMENMLQHSTCQNFGTNCKELIAMIKEPQAWPSFAIELERIETLLICFSDFSIIHVP</sequence>
<dbReference type="PANTHER" id="PTHR31286">
    <property type="entry name" value="GLYCINE-RICH CELL WALL STRUCTURAL PROTEIN 1.8-LIKE"/>
    <property type="match status" value="1"/>
</dbReference>
<dbReference type="InterPro" id="IPR040256">
    <property type="entry name" value="At4g02000-like"/>
</dbReference>
<dbReference type="HOGENOM" id="CLU_016441_0_0_1"/>
<evidence type="ECO:0000313" key="3">
    <source>
        <dbReference type="EnsemblPlants" id="Bo00285s250.1"/>
    </source>
</evidence>
<organism evidence="3 4">
    <name type="scientific">Brassica oleracea var. oleracea</name>
    <dbReference type="NCBI Taxonomy" id="109376"/>
    <lineage>
        <taxon>Eukaryota</taxon>
        <taxon>Viridiplantae</taxon>
        <taxon>Streptophyta</taxon>
        <taxon>Embryophyta</taxon>
        <taxon>Tracheophyta</taxon>
        <taxon>Spermatophyta</taxon>
        <taxon>Magnoliopsida</taxon>
        <taxon>eudicotyledons</taxon>
        <taxon>Gunneridae</taxon>
        <taxon>Pentapetalae</taxon>
        <taxon>rosids</taxon>
        <taxon>malvids</taxon>
        <taxon>Brassicales</taxon>
        <taxon>Brassicaceae</taxon>
        <taxon>Brassiceae</taxon>
        <taxon>Brassica</taxon>
    </lineage>
</organism>
<dbReference type="PANTHER" id="PTHR31286:SF162">
    <property type="entry name" value="DUF4283 DOMAIN-CONTAINING PROTEIN-RELATED"/>
    <property type="match status" value="1"/>
</dbReference>
<keyword evidence="4" id="KW-1185">Reference proteome</keyword>
<name>A0A0D2ZPD7_BRAOL</name>
<evidence type="ECO:0000256" key="1">
    <source>
        <dbReference type="SAM" id="MobiDB-lite"/>
    </source>
</evidence>
<dbReference type="Gramene" id="Bo00285s250.1">
    <property type="protein sequence ID" value="Bo00285s250.1"/>
    <property type="gene ID" value="Bo00285s250"/>
</dbReference>
<dbReference type="InterPro" id="IPR025558">
    <property type="entry name" value="DUF4283"/>
</dbReference>
<feature type="region of interest" description="Disordered" evidence="1">
    <location>
        <begin position="342"/>
        <end position="365"/>
    </location>
</feature>
<dbReference type="AlphaFoldDB" id="A0A0D2ZPD7"/>
<evidence type="ECO:0000259" key="2">
    <source>
        <dbReference type="Pfam" id="PF14111"/>
    </source>
</evidence>
<reference evidence="3" key="2">
    <citation type="submission" date="2015-06" db="UniProtKB">
        <authorList>
            <consortium name="EnsemblPlants"/>
        </authorList>
    </citation>
    <scope>IDENTIFICATION</scope>
</reference>
<feature type="domain" description="DUF4283" evidence="2">
    <location>
        <begin position="49"/>
        <end position="90"/>
    </location>
</feature>
<evidence type="ECO:0000313" key="4">
    <source>
        <dbReference type="Proteomes" id="UP000032141"/>
    </source>
</evidence>
<dbReference type="Proteomes" id="UP000032141">
    <property type="component" value="Unassembled WGS sequence"/>
</dbReference>
<proteinExistence type="predicted"/>
<dbReference type="eggNOG" id="KOG1075">
    <property type="taxonomic scope" value="Eukaryota"/>
</dbReference>
<feature type="region of interest" description="Disordered" evidence="1">
    <location>
        <begin position="411"/>
        <end position="448"/>
    </location>
</feature>
<accession>A0A0D2ZPD7</accession>
<feature type="compositionally biased region" description="Basic and acidic residues" evidence="1">
    <location>
        <begin position="269"/>
        <end position="287"/>
    </location>
</feature>
<dbReference type="EnsemblPlants" id="Bo00285s250.1">
    <property type="protein sequence ID" value="Bo00285s250.1"/>
    <property type="gene ID" value="Bo00285s250"/>
</dbReference>